<dbReference type="InterPro" id="IPR005282">
    <property type="entry name" value="LC_transporter"/>
</dbReference>
<keyword evidence="3" id="KW-0813">Transport</keyword>
<feature type="transmembrane region" description="Helical" evidence="11">
    <location>
        <begin position="91"/>
        <end position="110"/>
    </location>
</feature>
<dbReference type="GO" id="GO:0015184">
    <property type="term" value="F:L-cystine transmembrane transporter activity"/>
    <property type="evidence" value="ECO:0007669"/>
    <property type="project" value="TreeGrafter"/>
</dbReference>
<dbReference type="OrthoDB" id="75720at2759"/>
<comment type="similarity">
    <text evidence="2">Belongs to the cystinosin family.</text>
</comment>
<proteinExistence type="inferred from homology"/>
<keyword evidence="8 11" id="KW-0472">Membrane</keyword>
<dbReference type="RefSeq" id="XP_033652515.1">
    <property type="nucleotide sequence ID" value="XM_033802410.1"/>
</dbReference>
<organism evidence="12 13">
    <name type="scientific">Westerdykella ornata</name>
    <dbReference type="NCBI Taxonomy" id="318751"/>
    <lineage>
        <taxon>Eukaryota</taxon>
        <taxon>Fungi</taxon>
        <taxon>Dikarya</taxon>
        <taxon>Ascomycota</taxon>
        <taxon>Pezizomycotina</taxon>
        <taxon>Dothideomycetes</taxon>
        <taxon>Pleosporomycetidae</taxon>
        <taxon>Pleosporales</taxon>
        <taxon>Sporormiaceae</taxon>
        <taxon>Westerdykella</taxon>
    </lineage>
</organism>
<dbReference type="Proteomes" id="UP000800097">
    <property type="component" value="Unassembled WGS sequence"/>
</dbReference>
<dbReference type="PANTHER" id="PTHR13131">
    <property type="entry name" value="CYSTINOSIN"/>
    <property type="match status" value="1"/>
</dbReference>
<dbReference type="Gene3D" id="1.20.1280.290">
    <property type="match status" value="2"/>
</dbReference>
<evidence type="ECO:0000256" key="9">
    <source>
        <dbReference type="ARBA" id="ARBA00023228"/>
    </source>
</evidence>
<dbReference type="NCBIfam" id="TIGR00951">
    <property type="entry name" value="2A43"/>
    <property type="match status" value="1"/>
</dbReference>
<dbReference type="GO" id="GO:0015293">
    <property type="term" value="F:symporter activity"/>
    <property type="evidence" value="ECO:0007669"/>
    <property type="project" value="UniProtKB-KW"/>
</dbReference>
<evidence type="ECO:0000256" key="10">
    <source>
        <dbReference type="ARBA" id="ARBA00048473"/>
    </source>
</evidence>
<name>A0A6A6JH63_WESOR</name>
<sequence length="276" mass="31338">MSEKESEFVFFAKAVSRILGWAYFFCWSASFYPQPISNWQHKSTIGLAIDFPTLNVLGFIAYTISTAAFYYSPTIQSQYAYRHPESPLTTVRFNDVLFAAHGALLCVIIYSQFFPSVWGFKVSKLQKTSKAVLGIFWGSIIGILATVCMVRIAGRQGGYDPSAWAWVDVIYALGYVKLLTVVVKYMPQAYLNFQRKSTQGWSIYPMLLDFAGGVASLLQLFIDSSLQGSWEGVTGNPVKFGLGNVTLFFDVVFFYQHYVLYRDEEREEEMLRESLL</sequence>
<accession>A0A6A6JH63</accession>
<reference evidence="12" key="1">
    <citation type="journal article" date="2020" name="Stud. Mycol.">
        <title>101 Dothideomycetes genomes: a test case for predicting lifestyles and emergence of pathogens.</title>
        <authorList>
            <person name="Haridas S."/>
            <person name="Albert R."/>
            <person name="Binder M."/>
            <person name="Bloem J."/>
            <person name="Labutti K."/>
            <person name="Salamov A."/>
            <person name="Andreopoulos B."/>
            <person name="Baker S."/>
            <person name="Barry K."/>
            <person name="Bills G."/>
            <person name="Bluhm B."/>
            <person name="Cannon C."/>
            <person name="Castanera R."/>
            <person name="Culley D."/>
            <person name="Daum C."/>
            <person name="Ezra D."/>
            <person name="Gonzalez J."/>
            <person name="Henrissat B."/>
            <person name="Kuo A."/>
            <person name="Liang C."/>
            <person name="Lipzen A."/>
            <person name="Lutzoni F."/>
            <person name="Magnuson J."/>
            <person name="Mondo S."/>
            <person name="Nolan M."/>
            <person name="Ohm R."/>
            <person name="Pangilinan J."/>
            <person name="Park H.-J."/>
            <person name="Ramirez L."/>
            <person name="Alfaro M."/>
            <person name="Sun H."/>
            <person name="Tritt A."/>
            <person name="Yoshinaga Y."/>
            <person name="Zwiers L.-H."/>
            <person name="Turgeon B."/>
            <person name="Goodwin S."/>
            <person name="Spatafora J."/>
            <person name="Crous P."/>
            <person name="Grigoriev I."/>
        </authorList>
    </citation>
    <scope>NUCLEOTIDE SEQUENCE</scope>
    <source>
        <strain evidence="12">CBS 379.55</strain>
    </source>
</reference>
<evidence type="ECO:0000256" key="6">
    <source>
        <dbReference type="ARBA" id="ARBA00022847"/>
    </source>
</evidence>
<evidence type="ECO:0000256" key="3">
    <source>
        <dbReference type="ARBA" id="ARBA00022448"/>
    </source>
</evidence>
<evidence type="ECO:0000256" key="1">
    <source>
        <dbReference type="ARBA" id="ARBA00004155"/>
    </source>
</evidence>
<evidence type="ECO:0000256" key="7">
    <source>
        <dbReference type="ARBA" id="ARBA00022989"/>
    </source>
</evidence>
<feature type="transmembrane region" description="Helical" evidence="11">
    <location>
        <begin position="242"/>
        <end position="261"/>
    </location>
</feature>
<keyword evidence="4 11" id="KW-0812">Transmembrane</keyword>
<protein>
    <submittedName>
        <fullName evidence="12">L-cystine transporter-like protein</fullName>
    </submittedName>
</protein>
<dbReference type="InterPro" id="IPR006603">
    <property type="entry name" value="PQ-loop_rpt"/>
</dbReference>
<evidence type="ECO:0000313" key="13">
    <source>
        <dbReference type="Proteomes" id="UP000800097"/>
    </source>
</evidence>
<keyword evidence="9" id="KW-0458">Lysosome</keyword>
<dbReference type="EMBL" id="ML986499">
    <property type="protein sequence ID" value="KAF2274976.1"/>
    <property type="molecule type" value="Genomic_DNA"/>
</dbReference>
<keyword evidence="6" id="KW-0769">Symport</keyword>
<keyword evidence="5" id="KW-0677">Repeat</keyword>
<feature type="transmembrane region" description="Helical" evidence="11">
    <location>
        <begin position="45"/>
        <end position="71"/>
    </location>
</feature>
<evidence type="ECO:0000313" key="12">
    <source>
        <dbReference type="EMBL" id="KAF2274976.1"/>
    </source>
</evidence>
<keyword evidence="7 11" id="KW-1133">Transmembrane helix</keyword>
<dbReference type="PANTHER" id="PTHR13131:SF5">
    <property type="entry name" value="CYSTINOSIN"/>
    <property type="match status" value="1"/>
</dbReference>
<evidence type="ECO:0000256" key="11">
    <source>
        <dbReference type="SAM" id="Phobius"/>
    </source>
</evidence>
<feature type="transmembrane region" description="Helical" evidence="11">
    <location>
        <begin position="14"/>
        <end position="33"/>
    </location>
</feature>
<dbReference type="GO" id="GO:0000324">
    <property type="term" value="C:fungal-type vacuole"/>
    <property type="evidence" value="ECO:0007669"/>
    <property type="project" value="TreeGrafter"/>
</dbReference>
<keyword evidence="13" id="KW-1185">Reference proteome</keyword>
<dbReference type="FunFam" id="1.20.1280.290:FF:000016">
    <property type="entry name" value="Cystinosin homolog"/>
    <property type="match status" value="1"/>
</dbReference>
<dbReference type="GeneID" id="54555585"/>
<comment type="subcellular location">
    <subcellularLocation>
        <location evidence="1">Lysosome membrane</location>
        <topology evidence="1">Multi-pass membrane protein</topology>
    </subcellularLocation>
</comment>
<dbReference type="AlphaFoldDB" id="A0A6A6JH63"/>
<dbReference type="Pfam" id="PF04193">
    <property type="entry name" value="PQ-loop"/>
    <property type="match status" value="2"/>
</dbReference>
<dbReference type="GO" id="GO:0005774">
    <property type="term" value="C:vacuolar membrane"/>
    <property type="evidence" value="ECO:0007669"/>
    <property type="project" value="TreeGrafter"/>
</dbReference>
<evidence type="ECO:0000256" key="8">
    <source>
        <dbReference type="ARBA" id="ARBA00023136"/>
    </source>
</evidence>
<evidence type="ECO:0000256" key="2">
    <source>
        <dbReference type="ARBA" id="ARBA00006855"/>
    </source>
</evidence>
<gene>
    <name evidence="12" type="ORF">EI97DRAFT_494907</name>
</gene>
<comment type="catalytic activity">
    <reaction evidence="10">
        <text>L-cystine(out) + H(+)(out) = L-cystine(in) + H(+)(in)</text>
        <dbReference type="Rhea" id="RHEA:66172"/>
        <dbReference type="ChEBI" id="CHEBI:15378"/>
        <dbReference type="ChEBI" id="CHEBI:35491"/>
    </reaction>
    <physiologicalReaction direction="left-to-right" evidence="10">
        <dbReference type="Rhea" id="RHEA:66173"/>
    </physiologicalReaction>
</comment>
<evidence type="ECO:0000256" key="4">
    <source>
        <dbReference type="ARBA" id="ARBA00022692"/>
    </source>
</evidence>
<feature type="transmembrane region" description="Helical" evidence="11">
    <location>
        <begin position="131"/>
        <end position="152"/>
    </location>
</feature>
<dbReference type="SMART" id="SM00679">
    <property type="entry name" value="CTNS"/>
    <property type="match status" value="2"/>
</dbReference>
<feature type="transmembrane region" description="Helical" evidence="11">
    <location>
        <begin position="164"/>
        <end position="183"/>
    </location>
</feature>
<feature type="transmembrane region" description="Helical" evidence="11">
    <location>
        <begin position="203"/>
        <end position="222"/>
    </location>
</feature>
<evidence type="ECO:0000256" key="5">
    <source>
        <dbReference type="ARBA" id="ARBA00022737"/>
    </source>
</evidence>